<keyword evidence="2" id="KW-0732">Signal</keyword>
<dbReference type="InterPro" id="IPR051772">
    <property type="entry name" value="Gastrokine"/>
</dbReference>
<organism evidence="4 5">
    <name type="scientific">Desmophyllum pertusum</name>
    <dbReference type="NCBI Taxonomy" id="174260"/>
    <lineage>
        <taxon>Eukaryota</taxon>
        <taxon>Metazoa</taxon>
        <taxon>Cnidaria</taxon>
        <taxon>Anthozoa</taxon>
        <taxon>Hexacorallia</taxon>
        <taxon>Scleractinia</taxon>
        <taxon>Caryophylliina</taxon>
        <taxon>Caryophylliidae</taxon>
        <taxon>Desmophyllum</taxon>
    </lineage>
</organism>
<dbReference type="SMART" id="SM01039">
    <property type="entry name" value="BRICHOS"/>
    <property type="match status" value="1"/>
</dbReference>
<evidence type="ECO:0000313" key="5">
    <source>
        <dbReference type="Proteomes" id="UP001163046"/>
    </source>
</evidence>
<gene>
    <name evidence="4" type="ORF">OS493_027291</name>
</gene>
<keyword evidence="1" id="KW-1015">Disulfide bond</keyword>
<dbReference type="PROSITE" id="PS50869">
    <property type="entry name" value="BRICHOS"/>
    <property type="match status" value="1"/>
</dbReference>
<dbReference type="OrthoDB" id="5957068at2759"/>
<feature type="domain" description="BRICHOS" evidence="3">
    <location>
        <begin position="77"/>
        <end position="168"/>
    </location>
</feature>
<evidence type="ECO:0000256" key="1">
    <source>
        <dbReference type="ARBA" id="ARBA00023157"/>
    </source>
</evidence>
<proteinExistence type="predicted"/>
<dbReference type="AlphaFoldDB" id="A0A9W9YXH9"/>
<reference evidence="4" key="1">
    <citation type="submission" date="2023-01" db="EMBL/GenBank/DDBJ databases">
        <title>Genome assembly of the deep-sea coral Lophelia pertusa.</title>
        <authorList>
            <person name="Herrera S."/>
            <person name="Cordes E."/>
        </authorList>
    </citation>
    <scope>NUCLEOTIDE SEQUENCE</scope>
    <source>
        <strain evidence="4">USNM1676648</strain>
        <tissue evidence="4">Polyp</tissue>
    </source>
</reference>
<feature type="signal peptide" evidence="2">
    <location>
        <begin position="1"/>
        <end position="19"/>
    </location>
</feature>
<dbReference type="EMBL" id="MU826850">
    <property type="protein sequence ID" value="KAJ7371181.1"/>
    <property type="molecule type" value="Genomic_DNA"/>
</dbReference>
<dbReference type="InterPro" id="IPR007084">
    <property type="entry name" value="BRICHOS_dom"/>
</dbReference>
<accession>A0A9W9YXH9</accession>
<sequence length="190" mass="21086">MGFKLFILSLAVLAVAVSASSICKCGTDLEEKKDSVRPASKSVEYTSKMNKDGKDYEEKVEIDTEKETETFHVPKTSDKDEAGDIVYDFKQNLTMIRIPVSNSCFLSDSTYDAPKPADLKKLLESKDGVMVPKPQTEAKLKVVGTLEDRSHLIDEMLDLCANLPIYVMGELDSTDVAQPTAKRTKRDVLD</sequence>
<comment type="caution">
    <text evidence="4">The sequence shown here is derived from an EMBL/GenBank/DDBJ whole genome shotgun (WGS) entry which is preliminary data.</text>
</comment>
<dbReference type="Pfam" id="PF04089">
    <property type="entry name" value="BRICHOS"/>
    <property type="match status" value="1"/>
</dbReference>
<dbReference type="PANTHER" id="PTHR16483">
    <property type="entry name" value="GASTROKINE 1"/>
    <property type="match status" value="1"/>
</dbReference>
<evidence type="ECO:0000256" key="2">
    <source>
        <dbReference type="SAM" id="SignalP"/>
    </source>
</evidence>
<keyword evidence="5" id="KW-1185">Reference proteome</keyword>
<protein>
    <recommendedName>
        <fullName evidence="3">BRICHOS domain-containing protein</fullName>
    </recommendedName>
</protein>
<dbReference type="Proteomes" id="UP001163046">
    <property type="component" value="Unassembled WGS sequence"/>
</dbReference>
<feature type="chain" id="PRO_5040729465" description="BRICHOS domain-containing protein" evidence="2">
    <location>
        <begin position="20"/>
        <end position="190"/>
    </location>
</feature>
<evidence type="ECO:0000313" key="4">
    <source>
        <dbReference type="EMBL" id="KAJ7371181.1"/>
    </source>
</evidence>
<dbReference type="Gene3D" id="3.30.390.150">
    <property type="match status" value="1"/>
</dbReference>
<evidence type="ECO:0000259" key="3">
    <source>
        <dbReference type="PROSITE" id="PS50869"/>
    </source>
</evidence>
<name>A0A9W9YXH9_9CNID</name>